<feature type="compositionally biased region" description="Basic and acidic residues" evidence="1">
    <location>
        <begin position="156"/>
        <end position="172"/>
    </location>
</feature>
<feature type="region of interest" description="Disordered" evidence="1">
    <location>
        <begin position="1"/>
        <end position="73"/>
    </location>
</feature>
<evidence type="ECO:0000256" key="1">
    <source>
        <dbReference type="SAM" id="MobiDB-lite"/>
    </source>
</evidence>
<proteinExistence type="predicted"/>
<feature type="region of interest" description="Disordered" evidence="1">
    <location>
        <begin position="156"/>
        <end position="217"/>
    </location>
</feature>
<feature type="compositionally biased region" description="Basic and acidic residues" evidence="1">
    <location>
        <begin position="203"/>
        <end position="217"/>
    </location>
</feature>
<dbReference type="EMBL" id="OW152839">
    <property type="protein sequence ID" value="CAH2061140.1"/>
    <property type="molecule type" value="Genomic_DNA"/>
</dbReference>
<gene>
    <name evidence="2" type="ORF">IPOD504_LOCUS11319</name>
</gene>
<organism evidence="2 3">
    <name type="scientific">Iphiclides podalirius</name>
    <name type="common">scarce swallowtail</name>
    <dbReference type="NCBI Taxonomy" id="110791"/>
    <lineage>
        <taxon>Eukaryota</taxon>
        <taxon>Metazoa</taxon>
        <taxon>Ecdysozoa</taxon>
        <taxon>Arthropoda</taxon>
        <taxon>Hexapoda</taxon>
        <taxon>Insecta</taxon>
        <taxon>Pterygota</taxon>
        <taxon>Neoptera</taxon>
        <taxon>Endopterygota</taxon>
        <taxon>Lepidoptera</taxon>
        <taxon>Glossata</taxon>
        <taxon>Ditrysia</taxon>
        <taxon>Papilionoidea</taxon>
        <taxon>Papilionidae</taxon>
        <taxon>Papilioninae</taxon>
        <taxon>Iphiclides</taxon>
    </lineage>
</organism>
<dbReference type="Proteomes" id="UP000837857">
    <property type="component" value="Chromosome 27"/>
</dbReference>
<accession>A0ABN8INZ7</accession>
<protein>
    <submittedName>
        <fullName evidence="2">Uncharacterized protein</fullName>
    </submittedName>
</protein>
<reference evidence="2" key="1">
    <citation type="submission" date="2022-03" db="EMBL/GenBank/DDBJ databases">
        <authorList>
            <person name="Martin H S."/>
        </authorList>
    </citation>
    <scope>NUCLEOTIDE SEQUENCE</scope>
</reference>
<keyword evidence="3" id="KW-1185">Reference proteome</keyword>
<feature type="compositionally biased region" description="Pro residues" evidence="1">
    <location>
        <begin position="58"/>
        <end position="73"/>
    </location>
</feature>
<evidence type="ECO:0000313" key="2">
    <source>
        <dbReference type="EMBL" id="CAH2061140.1"/>
    </source>
</evidence>
<evidence type="ECO:0000313" key="3">
    <source>
        <dbReference type="Proteomes" id="UP000837857"/>
    </source>
</evidence>
<sequence>MFDNERYLPALCNPSPIKPPPPSHGSSTESAPSAAHRPFATHHLLNRQSPASERPPVFASPPPPSFLAPPPPAFSAQRAVAALNNSPTASLAPPHHQTSAIAASRSAAMRTCIGRALARSRSRPSPFAVPLALIRRAPARALYSVFGVDLVRRAREGAAEGEGDRRECDKGDGPSGAPWGTLGQAAAPPPSPRPLTLTPSPRRSSDAASEHATESKR</sequence>
<name>A0ABN8INZ7_9NEOP</name>
<feature type="non-terminal residue" evidence="2">
    <location>
        <position position="1"/>
    </location>
</feature>